<keyword evidence="7 9" id="KW-1133">Transmembrane helix</keyword>
<evidence type="ECO:0000256" key="1">
    <source>
        <dbReference type="ARBA" id="ARBA00004377"/>
    </source>
</evidence>
<dbReference type="PANTHER" id="PTHR30386:SF26">
    <property type="entry name" value="TRANSPORT PROTEIN COMB"/>
    <property type="match status" value="1"/>
</dbReference>
<feature type="transmembrane region" description="Helical" evidence="9">
    <location>
        <begin position="41"/>
        <end position="62"/>
    </location>
</feature>
<evidence type="ECO:0000256" key="4">
    <source>
        <dbReference type="ARBA" id="ARBA00022475"/>
    </source>
</evidence>
<dbReference type="Proteomes" id="UP000292781">
    <property type="component" value="Unassembled WGS sequence"/>
</dbReference>
<evidence type="ECO:0000313" key="14">
    <source>
        <dbReference type="Proteomes" id="UP000292781"/>
    </source>
</evidence>
<comment type="subcellular location">
    <subcellularLocation>
        <location evidence="1 9">Cell inner membrane</location>
        <topology evidence="1 9">Single-pass membrane protein</topology>
    </subcellularLocation>
</comment>
<keyword evidence="4 9" id="KW-1003">Cell membrane</keyword>
<evidence type="ECO:0000256" key="10">
    <source>
        <dbReference type="SAM" id="Coils"/>
    </source>
</evidence>
<keyword evidence="3 9" id="KW-0813">Transport</keyword>
<dbReference type="Gene3D" id="2.40.50.100">
    <property type="match status" value="1"/>
</dbReference>
<dbReference type="EMBL" id="SJFN01000056">
    <property type="protein sequence ID" value="TBW32656.1"/>
    <property type="molecule type" value="Genomic_DNA"/>
</dbReference>
<dbReference type="Gene3D" id="2.40.30.170">
    <property type="match status" value="1"/>
</dbReference>
<keyword evidence="8 9" id="KW-0472">Membrane</keyword>
<dbReference type="PANTHER" id="PTHR30386">
    <property type="entry name" value="MEMBRANE FUSION SUBUNIT OF EMRAB-TOLC MULTIDRUG EFFLUX PUMP"/>
    <property type="match status" value="1"/>
</dbReference>
<dbReference type="InterPro" id="IPR010129">
    <property type="entry name" value="T1SS_HlyD"/>
</dbReference>
<evidence type="ECO:0000256" key="5">
    <source>
        <dbReference type="ARBA" id="ARBA00022519"/>
    </source>
</evidence>
<reference evidence="13 14" key="1">
    <citation type="submission" date="2019-02" db="EMBL/GenBank/DDBJ databases">
        <title>Siculibacillus lacustris gen. nov., sp. nov., a new rosette-forming bacterium isolated from a freshwater crater lake (Lake St. Ana, Romania).</title>
        <authorList>
            <person name="Felfoldi T."/>
            <person name="Marton Z."/>
            <person name="Szabo A."/>
            <person name="Mentes A."/>
            <person name="Boka K."/>
            <person name="Marialigeti K."/>
            <person name="Mathe I."/>
            <person name="Koncz M."/>
            <person name="Schumann P."/>
            <person name="Toth E."/>
        </authorList>
    </citation>
    <scope>NUCLEOTIDE SEQUENCE [LARGE SCALE GENOMIC DNA]</scope>
    <source>
        <strain evidence="13 14">SA-279</strain>
    </source>
</reference>
<dbReference type="InterPro" id="IPR050739">
    <property type="entry name" value="MFP"/>
</dbReference>
<dbReference type="InterPro" id="IPR058982">
    <property type="entry name" value="Beta-barrel_AprE"/>
</dbReference>
<name>A0A4Q9VDB8_9HYPH</name>
<dbReference type="Pfam" id="PF25994">
    <property type="entry name" value="HH_AprE"/>
    <property type="match status" value="1"/>
</dbReference>
<dbReference type="RefSeq" id="WP_131311756.1">
    <property type="nucleotide sequence ID" value="NZ_SJFN01000056.1"/>
</dbReference>
<evidence type="ECO:0000256" key="9">
    <source>
        <dbReference type="RuleBase" id="RU365093"/>
    </source>
</evidence>
<keyword evidence="5 9" id="KW-0997">Cell inner membrane</keyword>
<accession>A0A4Q9VDB8</accession>
<dbReference type="NCBIfam" id="TIGR01843">
    <property type="entry name" value="type_I_hlyD"/>
    <property type="match status" value="1"/>
</dbReference>
<dbReference type="GO" id="GO:0015031">
    <property type="term" value="P:protein transport"/>
    <property type="evidence" value="ECO:0007669"/>
    <property type="project" value="InterPro"/>
</dbReference>
<dbReference type="InterPro" id="IPR058781">
    <property type="entry name" value="HH_AprE-like"/>
</dbReference>
<comment type="similarity">
    <text evidence="2 9">Belongs to the membrane fusion protein (MFP) (TC 8.A.1) family.</text>
</comment>
<gene>
    <name evidence="13" type="ORF">EYW49_21895</name>
</gene>
<dbReference type="Gene3D" id="1.10.287.470">
    <property type="entry name" value="Helix hairpin bin"/>
    <property type="match status" value="1"/>
</dbReference>
<protein>
    <recommendedName>
        <fullName evidence="9">Membrane fusion protein (MFP) family protein</fullName>
    </recommendedName>
</protein>
<evidence type="ECO:0000259" key="12">
    <source>
        <dbReference type="Pfam" id="PF26002"/>
    </source>
</evidence>
<proteinExistence type="inferred from homology"/>
<feature type="domain" description="AprE-like long alpha-helical hairpin" evidence="11">
    <location>
        <begin position="115"/>
        <end position="291"/>
    </location>
</feature>
<evidence type="ECO:0000256" key="3">
    <source>
        <dbReference type="ARBA" id="ARBA00022448"/>
    </source>
</evidence>
<comment type="caution">
    <text evidence="13">The sequence shown here is derived from an EMBL/GenBank/DDBJ whole genome shotgun (WGS) entry which is preliminary data.</text>
</comment>
<dbReference type="Pfam" id="PF26002">
    <property type="entry name" value="Beta-barrel_AprE"/>
    <property type="match status" value="1"/>
</dbReference>
<keyword evidence="14" id="KW-1185">Reference proteome</keyword>
<evidence type="ECO:0000259" key="11">
    <source>
        <dbReference type="Pfam" id="PF25994"/>
    </source>
</evidence>
<keyword evidence="10" id="KW-0175">Coiled coil</keyword>
<evidence type="ECO:0000256" key="8">
    <source>
        <dbReference type="ARBA" id="ARBA00023136"/>
    </source>
</evidence>
<sequence length="452" mass="49274">MRAMRLQLSPAAERTARRDVADFQSDSAEILGARISFLSQLTLHVLAAMVVAAIVMAALMPIDRVVTARGRVTSVQPKMVVQPLETSIIRQINVREGQIVRAGEVLATLDPTFSGADVRMLAQRIATLEAETARLQAELRGVPFQAASTEPTEVLQERLYGARAAQYRASLIGYDEKIGAAQSLLERANKELGYYGERLGLIREIETMRTTLQERQTGSRLNTIIASDQRVEIERNVAVQRLTLESAQHQLDGLRAERDGYQRKWVADVAEQLVDKQRQLDGARDDMAKAGKRRELIDLRAVQDAVVLQIGDISIGSVVESAKKIFTLVPLGGGLQIEVEVAGNDQGFVAVGQPVVLKFDAWPYTRHGTGRGVVRSVSGDSFRQTTATGGSGPAIYLAHVDIVDSNLRGIPADFRLVPGMPVTADVAVGSRTPLGYLLDKVIPLLTEGLREP</sequence>
<keyword evidence="6 9" id="KW-0812">Transmembrane</keyword>
<evidence type="ECO:0000313" key="13">
    <source>
        <dbReference type="EMBL" id="TBW32656.1"/>
    </source>
</evidence>
<dbReference type="GO" id="GO:0005886">
    <property type="term" value="C:plasma membrane"/>
    <property type="evidence" value="ECO:0007669"/>
    <property type="project" value="UniProtKB-SubCell"/>
</dbReference>
<organism evidence="13 14">
    <name type="scientific">Siculibacillus lacustris</name>
    <dbReference type="NCBI Taxonomy" id="1549641"/>
    <lineage>
        <taxon>Bacteria</taxon>
        <taxon>Pseudomonadati</taxon>
        <taxon>Pseudomonadota</taxon>
        <taxon>Alphaproteobacteria</taxon>
        <taxon>Hyphomicrobiales</taxon>
        <taxon>Ancalomicrobiaceae</taxon>
        <taxon>Siculibacillus</taxon>
    </lineage>
</organism>
<evidence type="ECO:0000256" key="7">
    <source>
        <dbReference type="ARBA" id="ARBA00022989"/>
    </source>
</evidence>
<evidence type="ECO:0000256" key="6">
    <source>
        <dbReference type="ARBA" id="ARBA00022692"/>
    </source>
</evidence>
<feature type="coiled-coil region" evidence="10">
    <location>
        <begin position="237"/>
        <end position="286"/>
    </location>
</feature>
<dbReference type="AlphaFoldDB" id="A0A4Q9VDB8"/>
<evidence type="ECO:0000256" key="2">
    <source>
        <dbReference type="ARBA" id="ARBA00009477"/>
    </source>
</evidence>
<dbReference type="OrthoDB" id="9810980at2"/>
<feature type="domain" description="AprE-like beta-barrel" evidence="12">
    <location>
        <begin position="335"/>
        <end position="428"/>
    </location>
</feature>
<dbReference type="PRINTS" id="PR01490">
    <property type="entry name" value="RTXTOXIND"/>
</dbReference>